<organism evidence="1 2">
    <name type="scientific">Candidatus Onthousia faecipullorum</name>
    <dbReference type="NCBI Taxonomy" id="2840887"/>
    <lineage>
        <taxon>Bacteria</taxon>
        <taxon>Bacillati</taxon>
        <taxon>Bacillota</taxon>
        <taxon>Bacilli</taxon>
        <taxon>Candidatus Onthousia</taxon>
    </lineage>
</organism>
<accession>A0A9D1GC86</accession>
<reference evidence="1" key="1">
    <citation type="submission" date="2020-10" db="EMBL/GenBank/DDBJ databases">
        <authorList>
            <person name="Gilroy R."/>
        </authorList>
    </citation>
    <scope>NUCLEOTIDE SEQUENCE</scope>
    <source>
        <strain evidence="1">CHK195-26880</strain>
    </source>
</reference>
<name>A0A9D1GC86_9FIRM</name>
<reference evidence="1" key="2">
    <citation type="journal article" date="2021" name="PeerJ">
        <title>Extensive microbial diversity within the chicken gut microbiome revealed by metagenomics and culture.</title>
        <authorList>
            <person name="Gilroy R."/>
            <person name="Ravi A."/>
            <person name="Getino M."/>
            <person name="Pursley I."/>
            <person name="Horton D.L."/>
            <person name="Alikhan N.F."/>
            <person name="Baker D."/>
            <person name="Gharbi K."/>
            <person name="Hall N."/>
            <person name="Watson M."/>
            <person name="Adriaenssens E.M."/>
            <person name="Foster-Nyarko E."/>
            <person name="Jarju S."/>
            <person name="Secka A."/>
            <person name="Antonio M."/>
            <person name="Oren A."/>
            <person name="Chaudhuri R.R."/>
            <person name="La Ragione R."/>
            <person name="Hildebrand F."/>
            <person name="Pallen M.J."/>
        </authorList>
    </citation>
    <scope>NUCLEOTIDE SEQUENCE</scope>
    <source>
        <strain evidence="1">CHK195-26880</strain>
    </source>
</reference>
<gene>
    <name evidence="1" type="ORF">IAB59_07255</name>
</gene>
<dbReference type="EMBL" id="DVKQ01000093">
    <property type="protein sequence ID" value="HIT38253.1"/>
    <property type="molecule type" value="Genomic_DNA"/>
</dbReference>
<evidence type="ECO:0000313" key="2">
    <source>
        <dbReference type="Proteomes" id="UP000886833"/>
    </source>
</evidence>
<comment type="caution">
    <text evidence="1">The sequence shown here is derived from an EMBL/GenBank/DDBJ whole genome shotgun (WGS) entry which is preliminary data.</text>
</comment>
<sequence length="312" mass="37079">MDYSYDVIRSELIDIYSDIKKYKYLKKNYYDYRRLLLTLSDINRKDNNGPLRYFSNDEILSLVSKYLDSYFNCYTKDFDKTTISMYDVDILLKYSNASDEDKLNDEFKYISLTKEEADDLLIARGIIDFIFNDIKIVNYKNISTSFTMIHEYTHKIHNDNSNYKYTEDWFIFSEFLAYYNELLFKEYLESLGYQTDSSIAINDNLITTRGQIKLFKLMDELYHGKDISLKDLRIIDTSMELDNIPLFDYSHIIAYLASITKYEETKSLSLEEKAKELNQLLSININSNVMNKNYLNIKDKSSVKKLILNFNK</sequence>
<dbReference type="Proteomes" id="UP000886833">
    <property type="component" value="Unassembled WGS sequence"/>
</dbReference>
<dbReference type="AlphaFoldDB" id="A0A9D1GC86"/>
<protein>
    <submittedName>
        <fullName evidence="1">Uncharacterized protein</fullName>
    </submittedName>
</protein>
<proteinExistence type="predicted"/>
<evidence type="ECO:0000313" key="1">
    <source>
        <dbReference type="EMBL" id="HIT38253.1"/>
    </source>
</evidence>